<dbReference type="RefSeq" id="WP_074762014.1">
    <property type="nucleotide sequence ID" value="NZ_FNRF01000005.1"/>
</dbReference>
<name>A0A1H4EG05_XYLRU</name>
<dbReference type="InterPro" id="IPR006531">
    <property type="entry name" value="Gp5/Vgr_OB"/>
</dbReference>
<proteinExistence type="predicted"/>
<organism evidence="2 3">
    <name type="scientific">Xylanibacter ruminicola</name>
    <name type="common">Prevotella ruminicola</name>
    <dbReference type="NCBI Taxonomy" id="839"/>
    <lineage>
        <taxon>Bacteria</taxon>
        <taxon>Pseudomonadati</taxon>
        <taxon>Bacteroidota</taxon>
        <taxon>Bacteroidia</taxon>
        <taxon>Bacteroidales</taxon>
        <taxon>Prevotellaceae</taxon>
        <taxon>Xylanibacter</taxon>
    </lineage>
</organism>
<evidence type="ECO:0000313" key="3">
    <source>
        <dbReference type="Proteomes" id="UP000182257"/>
    </source>
</evidence>
<dbReference type="OrthoDB" id="1907165at2"/>
<dbReference type="Gene3D" id="2.40.50.230">
    <property type="entry name" value="Gp5 N-terminal domain"/>
    <property type="match status" value="1"/>
</dbReference>
<gene>
    <name evidence="2" type="ORF">SAMN05216462_2788</name>
</gene>
<accession>A0A1H4EG05</accession>
<evidence type="ECO:0000259" key="1">
    <source>
        <dbReference type="Pfam" id="PF04717"/>
    </source>
</evidence>
<dbReference type="EMBL" id="FNRF01000005">
    <property type="protein sequence ID" value="SEA83767.1"/>
    <property type="molecule type" value="Genomic_DNA"/>
</dbReference>
<dbReference type="Pfam" id="PF04717">
    <property type="entry name" value="Phage_base_V"/>
    <property type="match status" value="1"/>
</dbReference>
<reference evidence="2 3" key="1">
    <citation type="submission" date="2016-10" db="EMBL/GenBank/DDBJ databases">
        <authorList>
            <person name="de Groot N.N."/>
        </authorList>
    </citation>
    <scope>NUCLEOTIDE SEQUENCE [LARGE SCALE GENOMIC DNA]</scope>
    <source>
        <strain evidence="2 3">D31d</strain>
    </source>
</reference>
<sequence length="1254" mass="141423">MAILELNFHDINIYVDGKDTVKAGTLKLLSNQQDAGVVDFETSKSAIYIKGKNDKVNRYEFYIEKLDFTKQIYNPTVISTEIFVYPLTTTQGPEEWVPIMKDELEKLFYNHRVSLYSVDGSNSREIGGDYFVGEIEPHYKKLSMSITFNIYSLDKKLDISQNSRSFVAQKLCDDILKSQLKDFTDPYDPTKKLSIEWKNNMHILAYKNKKDERTEHIFPFLVQYNESFHKMLVRTTNRWGEFLYYENGCLNIGYENKVCTEADERDDWSELNYGDIDDGLDVEMADKFTAEAAYDEHIIDSKLKKSPNEIQGVFGCGPKNGLDLWMMKQFPKFFSNTESIPKFFGNLIFDNLYDSLVAEHNKSYLDEKFNEKYFSTNKPVEQYGCEDEPDTFNQFSELKSTYTDKKYLGVLNKELQASKNAVFLNYDTTYPNMKVGDIIRIYKEDYMVILVECKTKPKRLIVVHNVDVVEASELPQLAFRVVAIPKNEDGVFYPAISPQGHTRFSGPQLATVTDANDPANQNRVRIMFNGWQIDPKDENGNPIKITDSMRAASSPWVVYATSSASQGNGIFGRHYEGDQVIVDFAHGNVERPYIVGGLSMKGNKVPGGLHERDIVLTSPGGHALRIEDGTGAGLTAFLSGIFAPGYDLLTTIFPDLSGKDIFTDASWLNTNKNSKNFEGGFQLTDKYGIYNISGSTDGRNVSVKSPWGDINLNAFTGITISAPNGDVTIKGKNVKIQAGNNLELVSGTNVSRKLVQSKDTMPGNLTTFMADMALQVAKKFAEKVEFVDLSFVRATAEVIFYPVEGALTVKSNRFLKLEAGKGKCDYPATAYKDQATIDKMNDKIEEDDLRPGLRLRAGVVQLIQKVGSIATEIDREYKNLYNACVQLHTGNSGLKSMISRNRRYRNKADKREYCKNADKIIETIWQNPDTELQENDIFVAGEFDANDINDVSNFAVNNYGLNLHGTDAEKKQLVVNLRKRVRAEITQKANELRKAIAKLAAFIDKSYTRLEMTEKIGRVDTSYMPANYKDVMTAAFSKDKLGDTFYHKAKAGNRSALNAVLGDNDLADELKALKRKAAILLLEGLGFRDDWRSKTVSIVNARYDANVRPPMAQRVDVEAPRVFNESDVINPLKWSYYVRSITSVPKLSPIESKTAKLKEAALDELKRAVDWEDMQFLAHPREDNWSWGEAKQGGILFNYKGNTYNLKNDIAKIEGASKENLTTTDDGDALNGEVNQFLTEIRATIMALTAPPQP</sequence>
<dbReference type="SUPFAM" id="SSF69255">
    <property type="entry name" value="gp5 N-terminal domain-like"/>
    <property type="match status" value="1"/>
</dbReference>
<dbReference type="Proteomes" id="UP000182257">
    <property type="component" value="Unassembled WGS sequence"/>
</dbReference>
<evidence type="ECO:0000313" key="2">
    <source>
        <dbReference type="EMBL" id="SEA83767.1"/>
    </source>
</evidence>
<feature type="domain" description="Gp5/Type VI secretion system Vgr protein OB-fold" evidence="1">
    <location>
        <begin position="509"/>
        <end position="598"/>
    </location>
</feature>
<dbReference type="InterPro" id="IPR037026">
    <property type="entry name" value="Vgr_OB-fold_dom_sf"/>
</dbReference>
<dbReference type="AlphaFoldDB" id="A0A1H4EG05"/>
<protein>
    <recommendedName>
        <fullName evidence="1">Gp5/Type VI secretion system Vgr protein OB-fold domain-containing protein</fullName>
    </recommendedName>
</protein>